<reference evidence="2 3" key="1">
    <citation type="submission" date="2014-04" db="EMBL/GenBank/DDBJ databases">
        <authorList>
            <consortium name="DOE Joint Genome Institute"/>
            <person name="Kuo A."/>
            <person name="Kohler A."/>
            <person name="Nagy L.G."/>
            <person name="Floudas D."/>
            <person name="Copeland A."/>
            <person name="Barry K.W."/>
            <person name="Cichocki N."/>
            <person name="Veneault-Fourrey C."/>
            <person name="LaButti K."/>
            <person name="Lindquist E.A."/>
            <person name="Lipzen A."/>
            <person name="Lundell T."/>
            <person name="Morin E."/>
            <person name="Murat C."/>
            <person name="Sun H."/>
            <person name="Tunlid A."/>
            <person name="Henrissat B."/>
            <person name="Grigoriev I.V."/>
            <person name="Hibbett D.S."/>
            <person name="Martin F."/>
            <person name="Nordberg H.P."/>
            <person name="Cantor M.N."/>
            <person name="Hua S.X."/>
        </authorList>
    </citation>
    <scope>NUCLEOTIDE SEQUENCE [LARGE SCALE GENOMIC DNA]</scope>
    <source>
        <strain evidence="2 3">LaAM-08-1</strain>
    </source>
</reference>
<gene>
    <name evidence="2" type="ORF">K443DRAFT_676515</name>
</gene>
<keyword evidence="3" id="KW-1185">Reference proteome</keyword>
<feature type="compositionally biased region" description="Acidic residues" evidence="1">
    <location>
        <begin position="63"/>
        <end position="74"/>
    </location>
</feature>
<feature type="compositionally biased region" description="Polar residues" evidence="1">
    <location>
        <begin position="86"/>
        <end position="102"/>
    </location>
</feature>
<evidence type="ECO:0000313" key="3">
    <source>
        <dbReference type="Proteomes" id="UP000054477"/>
    </source>
</evidence>
<dbReference type="AlphaFoldDB" id="A0A0C9WVT1"/>
<feature type="region of interest" description="Disordered" evidence="1">
    <location>
        <begin position="26"/>
        <end position="117"/>
    </location>
</feature>
<evidence type="ECO:0000256" key="1">
    <source>
        <dbReference type="SAM" id="MobiDB-lite"/>
    </source>
</evidence>
<protein>
    <submittedName>
        <fullName evidence="2">Uncharacterized protein</fullName>
    </submittedName>
</protein>
<proteinExistence type="predicted"/>
<feature type="region of interest" description="Disordered" evidence="1">
    <location>
        <begin position="148"/>
        <end position="178"/>
    </location>
</feature>
<dbReference type="Proteomes" id="UP000054477">
    <property type="component" value="Unassembled WGS sequence"/>
</dbReference>
<reference evidence="3" key="2">
    <citation type="submission" date="2015-01" db="EMBL/GenBank/DDBJ databases">
        <title>Evolutionary Origins and Diversification of the Mycorrhizal Mutualists.</title>
        <authorList>
            <consortium name="DOE Joint Genome Institute"/>
            <consortium name="Mycorrhizal Genomics Consortium"/>
            <person name="Kohler A."/>
            <person name="Kuo A."/>
            <person name="Nagy L.G."/>
            <person name="Floudas D."/>
            <person name="Copeland A."/>
            <person name="Barry K.W."/>
            <person name="Cichocki N."/>
            <person name="Veneault-Fourrey C."/>
            <person name="LaButti K."/>
            <person name="Lindquist E.A."/>
            <person name="Lipzen A."/>
            <person name="Lundell T."/>
            <person name="Morin E."/>
            <person name="Murat C."/>
            <person name="Riley R."/>
            <person name="Ohm R."/>
            <person name="Sun H."/>
            <person name="Tunlid A."/>
            <person name="Henrissat B."/>
            <person name="Grigoriev I.V."/>
            <person name="Hibbett D.S."/>
            <person name="Martin F."/>
        </authorList>
    </citation>
    <scope>NUCLEOTIDE SEQUENCE [LARGE SCALE GENOMIC DNA]</scope>
    <source>
        <strain evidence="3">LaAM-08-1</strain>
    </source>
</reference>
<feature type="compositionally biased region" description="Pro residues" evidence="1">
    <location>
        <begin position="52"/>
        <end position="61"/>
    </location>
</feature>
<feature type="compositionally biased region" description="Basic and acidic residues" evidence="1">
    <location>
        <begin position="75"/>
        <end position="85"/>
    </location>
</feature>
<dbReference type="OrthoDB" id="3062963at2759"/>
<dbReference type="HOGENOM" id="CLU_1165995_0_0_1"/>
<evidence type="ECO:0000313" key="2">
    <source>
        <dbReference type="EMBL" id="KIK03675.1"/>
    </source>
</evidence>
<sequence length="276" mass="29542">MTTYSAFFSSGLLAPHHAYFTSASSAFPRTPTKQRGENYLSPGAMMTATPSPARPSSPLPIPDDSDVEFGFDMDVDQKEKDRDNDVTPTQTHRGTLTSSSNIHLPKQQPQPRLRKRRSSITLAASPMNAIRSPARMAGAALQLQRHLPPAGGLGARSRSGSLVQSGELEPDARVGGNDMRNVACESTSLVGRMRSGSVGSLLRPRRGVRKLAARGIPAAVPPPTAPLPALPQAGQRMAFGPAAQVQVRVVPLKAKPRARGLSVVQSERIDEEMKEN</sequence>
<accession>A0A0C9WVT1</accession>
<organism evidence="2 3">
    <name type="scientific">Laccaria amethystina LaAM-08-1</name>
    <dbReference type="NCBI Taxonomy" id="1095629"/>
    <lineage>
        <taxon>Eukaryota</taxon>
        <taxon>Fungi</taxon>
        <taxon>Dikarya</taxon>
        <taxon>Basidiomycota</taxon>
        <taxon>Agaricomycotina</taxon>
        <taxon>Agaricomycetes</taxon>
        <taxon>Agaricomycetidae</taxon>
        <taxon>Agaricales</taxon>
        <taxon>Agaricineae</taxon>
        <taxon>Hydnangiaceae</taxon>
        <taxon>Laccaria</taxon>
    </lineage>
</organism>
<dbReference type="EMBL" id="KN838577">
    <property type="protein sequence ID" value="KIK03675.1"/>
    <property type="molecule type" value="Genomic_DNA"/>
</dbReference>
<name>A0A0C9WVT1_9AGAR</name>